<dbReference type="InterPro" id="IPR015867">
    <property type="entry name" value="N-reg_PII/ATP_PRibTrfase_C"/>
</dbReference>
<comment type="similarity">
    <text evidence="1">Belongs to the CutA family.</text>
</comment>
<dbReference type="Gene3D" id="3.30.70.120">
    <property type="match status" value="1"/>
</dbReference>
<organism evidence="2 3">
    <name type="scientific">Ralstonia condita</name>
    <dbReference type="NCBI Taxonomy" id="3058600"/>
    <lineage>
        <taxon>Bacteria</taxon>
        <taxon>Pseudomonadati</taxon>
        <taxon>Pseudomonadota</taxon>
        <taxon>Betaproteobacteria</taxon>
        <taxon>Burkholderiales</taxon>
        <taxon>Burkholderiaceae</taxon>
        <taxon>Ralstonia</taxon>
    </lineage>
</organism>
<name>A0ABN9J5F2_9RALS</name>
<dbReference type="Proteomes" id="UP001189616">
    <property type="component" value="Unassembled WGS sequence"/>
</dbReference>
<protein>
    <submittedName>
        <fullName evidence="2">Divalent-cation tolerance protein CutA</fullName>
    </submittedName>
</protein>
<accession>A0ABN9J5F2</accession>
<dbReference type="EMBL" id="CATYWO010000007">
    <property type="protein sequence ID" value="CAJ0799617.1"/>
    <property type="molecule type" value="Genomic_DNA"/>
</dbReference>
<dbReference type="SUPFAM" id="SSF54913">
    <property type="entry name" value="GlnB-like"/>
    <property type="match status" value="1"/>
</dbReference>
<dbReference type="PANTHER" id="PTHR23419">
    <property type="entry name" value="DIVALENT CATION TOLERANCE CUTA-RELATED"/>
    <property type="match status" value="1"/>
</dbReference>
<evidence type="ECO:0000313" key="3">
    <source>
        <dbReference type="Proteomes" id="UP001189616"/>
    </source>
</evidence>
<dbReference type="InterPro" id="IPR011322">
    <property type="entry name" value="N-reg_PII-like_a/b"/>
</dbReference>
<proteinExistence type="inferred from homology"/>
<evidence type="ECO:0000313" key="2">
    <source>
        <dbReference type="EMBL" id="CAJ0799617.1"/>
    </source>
</evidence>
<keyword evidence="3" id="KW-1185">Reference proteome</keyword>
<dbReference type="Pfam" id="PF03091">
    <property type="entry name" value="CutA1"/>
    <property type="match status" value="1"/>
</dbReference>
<dbReference type="RefSeq" id="WP_316659325.1">
    <property type="nucleotide sequence ID" value="NZ_CATYWO010000007.1"/>
</dbReference>
<dbReference type="InterPro" id="IPR004323">
    <property type="entry name" value="Ion_tolerance_CutA"/>
</dbReference>
<evidence type="ECO:0000256" key="1">
    <source>
        <dbReference type="ARBA" id="ARBA00010169"/>
    </source>
</evidence>
<gene>
    <name evidence="2" type="primary">cutA</name>
    <name evidence="2" type="ORF">LMG7141_03701</name>
</gene>
<comment type="caution">
    <text evidence="2">The sequence shown here is derived from an EMBL/GenBank/DDBJ whole genome shotgun (WGS) entry which is preliminary data.</text>
</comment>
<sequence>MPAGTDVLLVLTTMPDGESADHVIKIVLESRAAACVNRLPACVSTYWWKGAIEQATEVPLLIKTTRASYPMLEAALRKAHPYEVPEIIAIPLAAGLPAYLAWVSGETRPLSV</sequence>
<reference evidence="2 3" key="1">
    <citation type="submission" date="2023-07" db="EMBL/GenBank/DDBJ databases">
        <authorList>
            <person name="Peeters C."/>
        </authorList>
    </citation>
    <scope>NUCLEOTIDE SEQUENCE [LARGE SCALE GENOMIC DNA]</scope>
    <source>
        <strain evidence="2 3">LMG 7141</strain>
    </source>
</reference>
<dbReference type="PANTHER" id="PTHR23419:SF8">
    <property type="entry name" value="FI09726P"/>
    <property type="match status" value="1"/>
</dbReference>